<name>A0A222WP47_9BACL</name>
<evidence type="ECO:0000259" key="2">
    <source>
        <dbReference type="PROSITE" id="PS50975"/>
    </source>
</evidence>
<dbReference type="GO" id="GO:0046872">
    <property type="term" value="F:metal ion binding"/>
    <property type="evidence" value="ECO:0007669"/>
    <property type="project" value="InterPro"/>
</dbReference>
<evidence type="ECO:0000313" key="4">
    <source>
        <dbReference type="Proteomes" id="UP000214666"/>
    </source>
</evidence>
<reference evidence="3 4" key="1">
    <citation type="submission" date="2017-03" db="EMBL/GenBank/DDBJ databases">
        <title>Complete genome sequence of Paenibacillus Kribbensis producing bioflocculants.</title>
        <authorList>
            <person name="Lee H.-G."/>
            <person name="Oh H.-M."/>
        </authorList>
    </citation>
    <scope>NUCLEOTIDE SEQUENCE [LARGE SCALE GENOMIC DNA]</scope>
    <source>
        <strain evidence="3 4">AM49</strain>
    </source>
</reference>
<dbReference type="SUPFAM" id="SSF56059">
    <property type="entry name" value="Glutathione synthetase ATP-binding domain-like"/>
    <property type="match status" value="1"/>
</dbReference>
<dbReference type="EMBL" id="CP020028">
    <property type="protein sequence ID" value="ASR48297.1"/>
    <property type="molecule type" value="Genomic_DNA"/>
</dbReference>
<evidence type="ECO:0000256" key="1">
    <source>
        <dbReference type="PROSITE-ProRule" id="PRU00409"/>
    </source>
</evidence>
<dbReference type="GO" id="GO:0005524">
    <property type="term" value="F:ATP binding"/>
    <property type="evidence" value="ECO:0007669"/>
    <property type="project" value="UniProtKB-UniRule"/>
</dbReference>
<accession>A0A222WP47</accession>
<keyword evidence="1" id="KW-0547">Nucleotide-binding</keyword>
<sequence length="384" mass="43259">MSLVVPGTLGVLVSRNQAAIPPITEADFCRRLSLLGRRSGLSVMAFTAEGVSPEKHSIRGYAYHDGVWTSGRFPLPDIVYNRCLHIHESQNVGHTLEKMAVQKSRKLLYWSRSLPGKWQVYRTLHKVDEVRSFVPPTTPYRDTAQLMEWLRRHSGLFMKPQAGTHGKGTLYLRLAEGDRGLLIQGRDSQNRTFRRLFSNLDAGLSWINGMTDKRAYIVQPYLKLTSQSGRPFDVRALMQKDGHGCWRLTGFAVREGRKGTLTSNLHGGGEAHPAEPYLREQFGADSTRLIIGQMMKLSLTITGALEERYGRLGELGIDYGIDRDGNIWLLEVNSRPGRASFFQIRQPKCAFRAINRPLEYARYLITQSKTTGLQGMGASLEHTV</sequence>
<dbReference type="KEGG" id="pkb:B4V02_17135"/>
<dbReference type="AlphaFoldDB" id="A0A222WP47"/>
<dbReference type="InterPro" id="IPR026838">
    <property type="entry name" value="YheC/D"/>
</dbReference>
<dbReference type="PROSITE" id="PS50975">
    <property type="entry name" value="ATP_GRASP"/>
    <property type="match status" value="1"/>
</dbReference>
<feature type="domain" description="ATP-grasp" evidence="2">
    <location>
        <begin position="293"/>
        <end position="362"/>
    </location>
</feature>
<dbReference type="Proteomes" id="UP000214666">
    <property type="component" value="Chromosome"/>
</dbReference>
<organism evidence="3 4">
    <name type="scientific">Paenibacillus kribbensis</name>
    <dbReference type="NCBI Taxonomy" id="172713"/>
    <lineage>
        <taxon>Bacteria</taxon>
        <taxon>Bacillati</taxon>
        <taxon>Bacillota</taxon>
        <taxon>Bacilli</taxon>
        <taxon>Bacillales</taxon>
        <taxon>Paenibacillaceae</taxon>
        <taxon>Paenibacillus</taxon>
    </lineage>
</organism>
<dbReference type="Gene3D" id="3.30.470.20">
    <property type="entry name" value="ATP-grasp fold, B domain"/>
    <property type="match status" value="1"/>
</dbReference>
<dbReference type="OrthoDB" id="7869153at2"/>
<protein>
    <submittedName>
        <fullName evidence="3">Endospore coat-associated protein</fullName>
    </submittedName>
</protein>
<dbReference type="InterPro" id="IPR011761">
    <property type="entry name" value="ATP-grasp"/>
</dbReference>
<evidence type="ECO:0000313" key="3">
    <source>
        <dbReference type="EMBL" id="ASR48297.1"/>
    </source>
</evidence>
<proteinExistence type="predicted"/>
<dbReference type="RefSeq" id="WP_094155703.1">
    <property type="nucleotide sequence ID" value="NZ_CP020028.1"/>
</dbReference>
<keyword evidence="4" id="KW-1185">Reference proteome</keyword>
<keyword evidence="1" id="KW-0067">ATP-binding</keyword>
<dbReference type="Pfam" id="PF14398">
    <property type="entry name" value="ATPgrasp_YheCD"/>
    <property type="match status" value="1"/>
</dbReference>
<gene>
    <name evidence="3" type="ORF">B4V02_17135</name>
</gene>
<dbReference type="STRING" id="172713.GCA_001705305_02181"/>